<dbReference type="Gene3D" id="1.20.58.1980">
    <property type="match status" value="1"/>
</dbReference>
<feature type="compositionally biased region" description="Polar residues" evidence="9">
    <location>
        <begin position="929"/>
        <end position="938"/>
    </location>
</feature>
<dbReference type="GO" id="GO:0042998">
    <property type="term" value="P:positive regulation of Golgi to plasma membrane protein transport"/>
    <property type="evidence" value="ECO:0007669"/>
    <property type="project" value="InterPro"/>
</dbReference>
<evidence type="ECO:0000313" key="12">
    <source>
        <dbReference type="EMBL" id="RXN06336.1"/>
    </source>
</evidence>
<feature type="compositionally biased region" description="Polar residues" evidence="9">
    <location>
        <begin position="1299"/>
        <end position="1311"/>
    </location>
</feature>
<feature type="transmembrane region" description="Helical" evidence="10">
    <location>
        <begin position="2057"/>
        <end position="2083"/>
    </location>
</feature>
<dbReference type="FunFam" id="3.40.50.720:FF:000178">
    <property type="entry name" value="Saccharopine dehydrogenase-like oxidoreductase"/>
    <property type="match status" value="1"/>
</dbReference>
<dbReference type="Gene3D" id="3.40.50.720">
    <property type="entry name" value="NAD(P)-binding Rossmann-like Domain"/>
    <property type="match status" value="1"/>
</dbReference>
<dbReference type="GO" id="GO:0003777">
    <property type="term" value="F:microtubule motor activity"/>
    <property type="evidence" value="ECO:0007669"/>
    <property type="project" value="InterPro"/>
</dbReference>
<dbReference type="InterPro" id="IPR027640">
    <property type="entry name" value="Kinesin-like_fam"/>
</dbReference>
<dbReference type="GO" id="GO:0005802">
    <property type="term" value="C:trans-Golgi network"/>
    <property type="evidence" value="ECO:0007669"/>
    <property type="project" value="InterPro"/>
</dbReference>
<dbReference type="GO" id="GO:0008017">
    <property type="term" value="F:microtubule binding"/>
    <property type="evidence" value="ECO:0007669"/>
    <property type="project" value="InterPro"/>
</dbReference>
<dbReference type="InterPro" id="IPR036291">
    <property type="entry name" value="NAD(P)-bd_dom_sf"/>
</dbReference>
<feature type="region of interest" description="Disordered" evidence="9">
    <location>
        <begin position="1231"/>
        <end position="1252"/>
    </location>
</feature>
<keyword evidence="10" id="KW-0812">Transmembrane</keyword>
<organism evidence="12 13">
    <name type="scientific">Labeo rohita</name>
    <name type="common">Indian major carp</name>
    <name type="synonym">Cyprinus rohita</name>
    <dbReference type="NCBI Taxonomy" id="84645"/>
    <lineage>
        <taxon>Eukaryota</taxon>
        <taxon>Metazoa</taxon>
        <taxon>Chordata</taxon>
        <taxon>Craniata</taxon>
        <taxon>Vertebrata</taxon>
        <taxon>Euteleostomi</taxon>
        <taxon>Actinopterygii</taxon>
        <taxon>Neopterygii</taxon>
        <taxon>Teleostei</taxon>
        <taxon>Ostariophysi</taxon>
        <taxon>Cypriniformes</taxon>
        <taxon>Cyprinidae</taxon>
        <taxon>Labeoninae</taxon>
        <taxon>Labeonini</taxon>
        <taxon>Labeo</taxon>
    </lineage>
</organism>
<feature type="compositionally biased region" description="Polar residues" evidence="9">
    <location>
        <begin position="191"/>
        <end position="215"/>
    </location>
</feature>
<evidence type="ECO:0000256" key="10">
    <source>
        <dbReference type="SAM" id="Phobius"/>
    </source>
</evidence>
<feature type="compositionally biased region" description="Low complexity" evidence="9">
    <location>
        <begin position="1097"/>
        <end position="1113"/>
    </location>
</feature>
<feature type="region of interest" description="Disordered" evidence="9">
    <location>
        <begin position="1097"/>
        <end position="1123"/>
    </location>
</feature>
<evidence type="ECO:0000256" key="5">
    <source>
        <dbReference type="ARBA" id="ARBA00038048"/>
    </source>
</evidence>
<evidence type="ECO:0000256" key="1">
    <source>
        <dbReference type="ARBA" id="ARBA00004245"/>
    </source>
</evidence>
<dbReference type="InterPro" id="IPR057090">
    <property type="entry name" value="HTH_KIF26A_B_1st"/>
</dbReference>
<feature type="compositionally biased region" description="Low complexity" evidence="9">
    <location>
        <begin position="983"/>
        <end position="1009"/>
    </location>
</feature>
<feature type="region of interest" description="Disordered" evidence="9">
    <location>
        <begin position="1377"/>
        <end position="1453"/>
    </location>
</feature>
<dbReference type="PROSITE" id="PS50067">
    <property type="entry name" value="KINESIN_MOTOR_2"/>
    <property type="match status" value="1"/>
</dbReference>
<keyword evidence="2" id="KW-0547">Nucleotide-binding</keyword>
<dbReference type="Pfam" id="PF15281">
    <property type="entry name" value="Consortin_C"/>
    <property type="match status" value="1"/>
</dbReference>
<feature type="region of interest" description="Disordered" evidence="9">
    <location>
        <begin position="918"/>
        <end position="943"/>
    </location>
</feature>
<dbReference type="Pfam" id="PF03435">
    <property type="entry name" value="Sacchrp_dh_NADP"/>
    <property type="match status" value="1"/>
</dbReference>
<keyword evidence="3" id="KW-0067">ATP-binding</keyword>
<evidence type="ECO:0000256" key="3">
    <source>
        <dbReference type="ARBA" id="ARBA00022840"/>
    </source>
</evidence>
<dbReference type="PANTHER" id="PTHR21608">
    <property type="entry name" value="KINESIN-LIKE PROTEIN CG14535"/>
    <property type="match status" value="1"/>
</dbReference>
<feature type="compositionally biased region" description="Basic and acidic residues" evidence="9">
    <location>
        <begin position="1739"/>
        <end position="1754"/>
    </location>
</feature>
<sequence length="2244" mass="247095">MKNQTGYCETTGSERFMMTNVKMGPVFKGHAAQKERLPPEGAGSSAYDSHAAPWTGFAGSLPTPLTNSLLRSKWSKESLNGYPPEYNSIKSTGTKRETFFDTGDLCKKCISHFNVFKGEALKQVIDGNLSTKDPKVFIHLYESMKPPASTVEAWGNVDGRCGVCSTHFSQLKQEAIRTILTQDRAIWAPPTTANIPSTSLDSGSQTLPRTSSHRSVVSDPHQRPSNAAPDCWIKGRQHLEALWPLSSCKGNNSMSQKDPKVFIHLYESMKPPASTVEAWGNVDGRCGVCSTHFSQLKQEAIRTILTQDRAIWAPPTTANIPSTSLDSGSQTLPRTSSHRSVVSDPHQRPSNAAPDCWIKGRQHLEALWPLSSCKGNNSMSQKVKVMLRVCSAPVSDLSRSYSYKLDLQKKQITVLNVPTFNPQRQTAGTTVSSKTFTFDAAFGPDSTQAEVCENSLCEVLQCVLAGTDGCILSFGQTNVGMSYTMIGHDGCTQSLGVIPCAISWLFKLITRKKDKTWANISVSVSAVELCNLRVLNASTPERAAFLLDTALASRSGMVDCGRRPPHCCHMFFTLHVHQQHIGSSTKSGMNVDQSKLSLIDLGSCVGEREGSNCGVCLAELGNFITANLNRHNHVANRGSKLAMLLQDSLSNVNCSTTIIAHISTLPEDLTESLCTMQTVTRMRKQKKKIRKSSSSSPGGRSLGNERKFNNSTKLRFQSTGTLDQDLSSPGFSSDPAFYPESDKSCDAIIPMDPSELLDKEVTNRSREVLPIIPSLLKSKLESKKLSLMKFCEISPPIANRMKQISKEKTKEESTPTILQKESDFECLKCNTFAELQNRLGNIDGTELDLCKDQQANTMRKSPHLSQIKKKSNSLDIQASNKRESDSTRQGNSSKTFAIIHNSAEIPSTANSQVIQKCPPSFDVVKPSDPMQSSQSASKSKLHNKMMNVIPSALSLKLEDQGKMRLSDNSAMQPETRISPIGKSSPRSTSSSSFSSSLSSSLSSPPAASLNGDVPHCMGKKQKEMRATITVTVQKPLDLNGHDELVYTVVEEVTINGATEQGKAQILSIHESQSLQALTPGSQSVRIIGSIGEEQTAEFYSSNSNAQSSENEVSTASSDAAENPTKINAHIDKASSFIDSKEQPQHDTWSEVPLTEDVKEKPKEAMVKLNPPCEVSKSRKYACEIKPEQSWMCQNNKKDIKDVLQMKTEQKNVQSPRETPEKKQYTKKDYPMEWTKDNMPSTSTNSPNLKRKETKNESAIARNAMLNLATKSHFEESSKLFNAKLKALSGRSQTWDHSKSGCSTGSLEGNSSSRLKSKFLEETAFIDMAPKGLLDKDYVSAQPSPLGFKEDFEDFVRCRASQSLGRVPQFFPMHDANDATRLSKNGHSKATTVNKFMPSSKIQKMPNLSPKPTRHSINRSSSFSPNGALVSQSSWSTHSLSRSQDSGGLNSPGAVRKGRVELLRSSRDSLSAFGSDLDECEELGATKPFVHTLPSPYSRITAPRTPHHCSGHASDTTSVLSGELPPAMCKTALLYNRSSMVSSGYESMLRDSEATISSSSTHNSISDQNCSNGGAKGMRSSKKRTNIGSSVRRPSQDNLLSLKRSASGPKTHRVDRGGSDSYEIKVYEIDNVNGVQKRGGAGNKGIVLFSAKLKFLEHRQQRIAEVRLKYNALRREMEQAKLHLMLDPGKWTREFMGESETRKFVRWKETSRITRTAEDIITASDENQNKLQEAEGMDLEAVKHDSENRNPEERSPTNTKSHSCSHGSFSGVVPPGPSPSLLASLQSLIEHNDHMLLPHSLHQMFSSDGLVSILKKRVCINKKQNDSPPKDTTKRRVRFREPDDAYDQGKPELKCVEVIVADVAEPESLAIMCKQGVIVLNCVGPYRFYGEPVVKACIENGAHCIDICGEPQFLEGIQLNYHSKAQENGVYIIGSCGFDSIPADMGILYTQDRFKGTLTAVESFLTVNTGPEGGCGHDATWQSAIFGFADSASLRRIRKKFGHKPLPVVGTRIKKRGALFFSKEIEQYVIPFMGSDPSVVRRTQRYMHEEHKHSPVQYMAYVGIGGLFSMLKTLFAGVLFWFMVKFSFGRGLLTQFPEFFSFGVFSKTGPTRKQMDGTSFCLKFMGEGYTTGQDPSQGKPNATISTEITGPEPGYIATPITMVQAAITLLNEPHCLPNDPLEEHCFSCHVLKRLVLRVYRKALWLGLRVIFLSSPQERVEDLDRSSEAVLMCCCERWGGSAGFAV</sequence>
<feature type="region of interest" description="Disordered" evidence="9">
    <location>
        <begin position="964"/>
        <end position="1016"/>
    </location>
</feature>
<feature type="domain" description="Kinesin motor" evidence="11">
    <location>
        <begin position="382"/>
        <end position="685"/>
    </location>
</feature>
<dbReference type="SMART" id="SM00129">
    <property type="entry name" value="KISc"/>
    <property type="match status" value="1"/>
</dbReference>
<gene>
    <name evidence="12" type="ORF">ROHU_032936</name>
</gene>
<dbReference type="GO" id="GO:0005856">
    <property type="term" value="C:cytoskeleton"/>
    <property type="evidence" value="ECO:0007669"/>
    <property type="project" value="UniProtKB-SubCell"/>
</dbReference>
<evidence type="ECO:0000256" key="6">
    <source>
        <dbReference type="ARBA" id="ARBA00039852"/>
    </source>
</evidence>
<dbReference type="GO" id="GO:0007018">
    <property type="term" value="P:microtubule-based movement"/>
    <property type="evidence" value="ECO:0007669"/>
    <property type="project" value="InterPro"/>
</dbReference>
<dbReference type="SUPFAM" id="SSF51735">
    <property type="entry name" value="NAD(P)-binding Rossmann-fold domains"/>
    <property type="match status" value="1"/>
</dbReference>
<evidence type="ECO:0000256" key="9">
    <source>
        <dbReference type="SAM" id="MobiDB-lite"/>
    </source>
</evidence>
<comment type="subcellular location">
    <subcellularLocation>
        <location evidence="1">Cytoplasm</location>
        <location evidence="1">Cytoskeleton</location>
    </subcellularLocation>
</comment>
<keyword evidence="4" id="KW-0206">Cytoskeleton</keyword>
<keyword evidence="10" id="KW-0472">Membrane</keyword>
<dbReference type="InterPro" id="IPR027417">
    <property type="entry name" value="P-loop_NTPase"/>
</dbReference>
<dbReference type="Proteomes" id="UP000290572">
    <property type="component" value="Unassembled WGS sequence"/>
</dbReference>
<comment type="similarity">
    <text evidence="7">Belongs to the TRAFAC class myosin-kinesin ATPase superfamily. Kinesin family.</text>
</comment>
<feature type="region of interest" description="Disordered" evidence="9">
    <location>
        <begin position="1291"/>
        <end position="1311"/>
    </location>
</feature>
<comment type="caution">
    <text evidence="7">Lacks conserved residue(s) required for the propagation of feature annotation.</text>
</comment>
<feature type="compositionally biased region" description="Polar residues" evidence="9">
    <location>
        <begin position="1237"/>
        <end position="1247"/>
    </location>
</feature>
<dbReference type="InterPro" id="IPR005097">
    <property type="entry name" value="Sacchrp_dh_NADP-bd"/>
</dbReference>
<accession>A0A498LH39</accession>
<evidence type="ECO:0000256" key="2">
    <source>
        <dbReference type="ARBA" id="ARBA00022741"/>
    </source>
</evidence>
<dbReference type="GO" id="GO:0005524">
    <property type="term" value="F:ATP binding"/>
    <property type="evidence" value="ECO:0007669"/>
    <property type="project" value="UniProtKB-KW"/>
</dbReference>
<comment type="similarity">
    <text evidence="5">Belongs to the saccharopine dehydrogenase family.</text>
</comment>
<comment type="caution">
    <text evidence="12">The sequence shown here is derived from an EMBL/GenBank/DDBJ whole genome shotgun (WGS) entry which is preliminary data.</text>
</comment>
<dbReference type="STRING" id="84645.A0A498LH39"/>
<feature type="compositionally biased region" description="Polar residues" evidence="9">
    <location>
        <begin position="1585"/>
        <end position="1598"/>
    </location>
</feature>
<evidence type="ECO:0000256" key="7">
    <source>
        <dbReference type="PROSITE-ProRule" id="PRU00283"/>
    </source>
</evidence>
<feature type="coiled-coil region" evidence="8">
    <location>
        <begin position="1655"/>
        <end position="1682"/>
    </location>
</feature>
<feature type="region of interest" description="Disordered" evidence="9">
    <location>
        <begin position="190"/>
        <end position="229"/>
    </location>
</feature>
<feature type="compositionally biased region" description="Polar residues" evidence="9">
    <location>
        <begin position="316"/>
        <end position="340"/>
    </location>
</feature>
<feature type="region of interest" description="Disordered" evidence="9">
    <location>
        <begin position="1135"/>
        <end position="1156"/>
    </location>
</feature>
<keyword evidence="13" id="KW-1185">Reference proteome</keyword>
<feature type="region of interest" description="Disordered" evidence="9">
    <location>
        <begin position="857"/>
        <end position="892"/>
    </location>
</feature>
<feature type="compositionally biased region" description="Polar residues" evidence="9">
    <location>
        <begin position="1379"/>
        <end position="1393"/>
    </location>
</feature>
<dbReference type="InterPro" id="IPR036961">
    <property type="entry name" value="Kinesin_motor_dom_sf"/>
</dbReference>
<evidence type="ECO:0000256" key="4">
    <source>
        <dbReference type="ARBA" id="ARBA00023212"/>
    </source>
</evidence>
<keyword evidence="10" id="KW-1133">Transmembrane helix</keyword>
<feature type="compositionally biased region" description="Basic residues" evidence="9">
    <location>
        <begin position="860"/>
        <end position="871"/>
    </location>
</feature>
<feature type="compositionally biased region" description="Low complexity" evidence="9">
    <location>
        <begin position="1764"/>
        <end position="1776"/>
    </location>
</feature>
<feature type="region of interest" description="Disordered" evidence="9">
    <location>
        <begin position="315"/>
        <end position="354"/>
    </location>
</feature>
<evidence type="ECO:0000313" key="13">
    <source>
        <dbReference type="Proteomes" id="UP000290572"/>
    </source>
</evidence>
<keyword evidence="4" id="KW-0963">Cytoplasm</keyword>
<reference evidence="12 13" key="1">
    <citation type="submission" date="2018-03" db="EMBL/GenBank/DDBJ databases">
        <title>Draft genome sequence of Rohu Carp (Labeo rohita).</title>
        <authorList>
            <person name="Das P."/>
            <person name="Kushwaha B."/>
            <person name="Joshi C.G."/>
            <person name="Kumar D."/>
            <person name="Nagpure N.S."/>
            <person name="Sahoo L."/>
            <person name="Das S.P."/>
            <person name="Bit A."/>
            <person name="Patnaik S."/>
            <person name="Meher P.K."/>
            <person name="Jayasankar P."/>
            <person name="Koringa P.G."/>
            <person name="Patel N.V."/>
            <person name="Hinsu A.T."/>
            <person name="Kumar R."/>
            <person name="Pandey M."/>
            <person name="Agarwal S."/>
            <person name="Srivastava S."/>
            <person name="Singh M."/>
            <person name="Iquebal M.A."/>
            <person name="Jaiswal S."/>
            <person name="Angadi U.B."/>
            <person name="Kumar N."/>
            <person name="Raza M."/>
            <person name="Shah T.M."/>
            <person name="Rai A."/>
            <person name="Jena J.K."/>
        </authorList>
    </citation>
    <scope>NUCLEOTIDE SEQUENCE [LARGE SCALE GENOMIC DNA]</scope>
    <source>
        <strain evidence="12">DASCIFA01</strain>
        <tissue evidence="12">Testis</tissue>
    </source>
</reference>
<name>A0A498LH39_LABRO</name>
<feature type="region of interest" description="Disordered" evidence="9">
    <location>
        <begin position="684"/>
        <end position="710"/>
    </location>
</feature>
<dbReference type="InterPro" id="IPR028129">
    <property type="entry name" value="Consortin_C"/>
</dbReference>
<evidence type="ECO:0000259" key="11">
    <source>
        <dbReference type="PROSITE" id="PS50067"/>
    </source>
</evidence>
<dbReference type="EMBL" id="QBIY01013374">
    <property type="protein sequence ID" value="RXN06336.1"/>
    <property type="molecule type" value="Genomic_DNA"/>
</dbReference>
<keyword evidence="8" id="KW-0175">Coiled coil</keyword>
<feature type="compositionally biased region" description="Polar residues" evidence="9">
    <location>
        <begin position="1417"/>
        <end position="1448"/>
    </location>
</feature>
<dbReference type="GO" id="GO:0071253">
    <property type="term" value="F:connexin binding"/>
    <property type="evidence" value="ECO:0007669"/>
    <property type="project" value="InterPro"/>
</dbReference>
<dbReference type="SUPFAM" id="SSF52540">
    <property type="entry name" value="P-loop containing nucleoside triphosphate hydrolases"/>
    <property type="match status" value="1"/>
</dbReference>
<dbReference type="Pfam" id="PF23081">
    <property type="entry name" value="HTH_KIF26A_B_1st"/>
    <property type="match status" value="2"/>
</dbReference>
<feature type="compositionally biased region" description="Basic and acidic residues" evidence="9">
    <location>
        <begin position="1135"/>
        <end position="1148"/>
    </location>
</feature>
<proteinExistence type="inferred from homology"/>
<dbReference type="Pfam" id="PF00225">
    <property type="entry name" value="Kinesin"/>
    <property type="match status" value="2"/>
</dbReference>
<dbReference type="GO" id="GO:0048731">
    <property type="term" value="P:system development"/>
    <property type="evidence" value="ECO:0007669"/>
    <property type="project" value="UniProtKB-ARBA"/>
</dbReference>
<feature type="region of interest" description="Disordered" evidence="9">
    <location>
        <begin position="1739"/>
        <end position="1776"/>
    </location>
</feature>
<feature type="region of interest" description="Disordered" evidence="9">
    <location>
        <begin position="1552"/>
        <end position="1616"/>
    </location>
</feature>
<dbReference type="PANTHER" id="PTHR21608:SF8">
    <property type="entry name" value="KINESIN-LIKE PROTEIN KIF26B"/>
    <property type="match status" value="1"/>
</dbReference>
<dbReference type="Gene3D" id="3.40.850.10">
    <property type="entry name" value="Kinesin motor domain"/>
    <property type="match status" value="1"/>
</dbReference>
<evidence type="ECO:0000256" key="8">
    <source>
        <dbReference type="SAM" id="Coils"/>
    </source>
</evidence>
<feature type="compositionally biased region" description="Low complexity" evidence="9">
    <location>
        <begin position="1553"/>
        <end position="1565"/>
    </location>
</feature>
<protein>
    <recommendedName>
        <fullName evidence="6">Saccharopine dehydrogenase-like oxidoreductase</fullName>
    </recommendedName>
</protein>
<dbReference type="InterPro" id="IPR001752">
    <property type="entry name" value="Kinesin_motor_dom"/>
</dbReference>
<dbReference type="PRINTS" id="PR00380">
    <property type="entry name" value="KINESINHEAVY"/>
</dbReference>